<dbReference type="PANTHER" id="PTHR43162">
    <property type="match status" value="1"/>
</dbReference>
<accession>A0ABP9D9W2</accession>
<organism evidence="1 2">
    <name type="scientific">Kitasatospora terrestris</name>
    <dbReference type="NCBI Taxonomy" id="258051"/>
    <lineage>
        <taxon>Bacteria</taxon>
        <taxon>Bacillati</taxon>
        <taxon>Actinomycetota</taxon>
        <taxon>Actinomycetes</taxon>
        <taxon>Kitasatosporales</taxon>
        <taxon>Streptomycetaceae</taxon>
        <taxon>Kitasatospora</taxon>
    </lineage>
</organism>
<dbReference type="PANTHER" id="PTHR43162:SF1">
    <property type="entry name" value="PRESTALK A DIFFERENTIATION PROTEIN A"/>
    <property type="match status" value="1"/>
</dbReference>
<name>A0ABP9D9W2_9ACTN</name>
<dbReference type="SUPFAM" id="SSF51735">
    <property type="entry name" value="NAD(P)-binding Rossmann-fold domains"/>
    <property type="match status" value="1"/>
</dbReference>
<dbReference type="InterPro" id="IPR051604">
    <property type="entry name" value="Ergot_Alk_Oxidoreductase"/>
</dbReference>
<evidence type="ECO:0000313" key="1">
    <source>
        <dbReference type="EMBL" id="GAA4833312.1"/>
    </source>
</evidence>
<dbReference type="EMBL" id="BAABIS010000001">
    <property type="protein sequence ID" value="GAA4833312.1"/>
    <property type="molecule type" value="Genomic_DNA"/>
</dbReference>
<proteinExistence type="predicted"/>
<dbReference type="Gene3D" id="3.40.50.720">
    <property type="entry name" value="NAD(P)-binding Rossmann-like Domain"/>
    <property type="match status" value="1"/>
</dbReference>
<keyword evidence="2" id="KW-1185">Reference proteome</keyword>
<dbReference type="Gene3D" id="3.90.25.10">
    <property type="entry name" value="UDP-galactose 4-epimerase, domain 1"/>
    <property type="match status" value="1"/>
</dbReference>
<sequence length="170" mass="18561">MDDLIAGSGVAYRALANPSFFENLLEEVDSIREKGLWADTLDARRKVPLVTVAGIAAVATDLLLDRSWTGTTDVPAPGPQDLSPDGLARIMTEQLDRSVRYARQPLDELHTALVGFGLNEELVRGVVEMKRAKDEVLDSGVARTARTARTASPTTFEQWCTQILRPALLS</sequence>
<dbReference type="RefSeq" id="WP_345695071.1">
    <property type="nucleotide sequence ID" value="NZ_BAABIS010000001.1"/>
</dbReference>
<evidence type="ECO:0000313" key="2">
    <source>
        <dbReference type="Proteomes" id="UP001501752"/>
    </source>
</evidence>
<dbReference type="InterPro" id="IPR036291">
    <property type="entry name" value="NAD(P)-bd_dom_sf"/>
</dbReference>
<gene>
    <name evidence="1" type="ORF">GCM10023235_04760</name>
</gene>
<reference evidence="2" key="1">
    <citation type="journal article" date="2019" name="Int. J. Syst. Evol. Microbiol.">
        <title>The Global Catalogue of Microorganisms (GCM) 10K type strain sequencing project: providing services to taxonomists for standard genome sequencing and annotation.</title>
        <authorList>
            <consortium name="The Broad Institute Genomics Platform"/>
            <consortium name="The Broad Institute Genome Sequencing Center for Infectious Disease"/>
            <person name="Wu L."/>
            <person name="Ma J."/>
        </authorList>
    </citation>
    <scope>NUCLEOTIDE SEQUENCE [LARGE SCALE GENOMIC DNA]</scope>
    <source>
        <strain evidence="2">JCM 13006</strain>
    </source>
</reference>
<dbReference type="Proteomes" id="UP001501752">
    <property type="component" value="Unassembled WGS sequence"/>
</dbReference>
<protein>
    <submittedName>
        <fullName evidence="1">Uncharacterized protein</fullName>
    </submittedName>
</protein>
<comment type="caution">
    <text evidence="1">The sequence shown here is derived from an EMBL/GenBank/DDBJ whole genome shotgun (WGS) entry which is preliminary data.</text>
</comment>